<reference evidence="2" key="1">
    <citation type="journal article" date="2019" name="Int. J. Syst. Evol. Microbiol.">
        <title>The Global Catalogue of Microorganisms (GCM) 10K type strain sequencing project: providing services to taxonomists for standard genome sequencing and annotation.</title>
        <authorList>
            <consortium name="The Broad Institute Genomics Platform"/>
            <consortium name="The Broad Institute Genome Sequencing Center for Infectious Disease"/>
            <person name="Wu L."/>
            <person name="Ma J."/>
        </authorList>
    </citation>
    <scope>NUCLEOTIDE SEQUENCE [LARGE SCALE GENOMIC DNA]</scope>
    <source>
        <strain evidence="2">KCTC 23984</strain>
    </source>
</reference>
<evidence type="ECO:0000313" key="2">
    <source>
        <dbReference type="Proteomes" id="UP001597641"/>
    </source>
</evidence>
<dbReference type="Gene3D" id="2.160.20.80">
    <property type="entry name" value="E3 ubiquitin-protein ligase SopA"/>
    <property type="match status" value="1"/>
</dbReference>
<dbReference type="PANTHER" id="PTHR42999:SF1">
    <property type="entry name" value="PENTAPEPTIDE REPEAT-CONTAINING PROTEIN"/>
    <property type="match status" value="1"/>
</dbReference>
<dbReference type="Proteomes" id="UP001597641">
    <property type="component" value="Unassembled WGS sequence"/>
</dbReference>
<sequence length="190" mass="21551">MKETHHRDKTFDKISYANKAVSGREFEACTFTNCDFSGSNFSGNDFIDCRFEGCNLSNMRIDHTGLKQVGFYNCKVMGVDFSSCQEFLFSVSFSNCILDFVSFFRRKIRKTTFDGCSIKEANFTQTDLSGSCFSDCDLSRTIFDQTILEKVDLRTASNYSIDPETNKIRKARFSLTGLPGLLEKHAIVVD</sequence>
<keyword evidence="2" id="KW-1185">Reference proteome</keyword>
<protein>
    <submittedName>
        <fullName evidence="1">Pentapeptide repeat-containing protein</fullName>
    </submittedName>
</protein>
<proteinExistence type="predicted"/>
<dbReference type="PANTHER" id="PTHR42999">
    <property type="entry name" value="ANTIBIOTIC RESISTANCE PROTEIN MCBG"/>
    <property type="match status" value="1"/>
</dbReference>
<dbReference type="RefSeq" id="WP_377483300.1">
    <property type="nucleotide sequence ID" value="NZ_JBHUOX010000005.1"/>
</dbReference>
<dbReference type="InterPro" id="IPR001646">
    <property type="entry name" value="5peptide_repeat"/>
</dbReference>
<name>A0ABW6BS51_9BACT</name>
<dbReference type="Pfam" id="PF00805">
    <property type="entry name" value="Pentapeptide"/>
    <property type="match status" value="1"/>
</dbReference>
<gene>
    <name evidence="1" type="ORF">ACFS7Z_08320</name>
</gene>
<accession>A0ABW6BS51</accession>
<organism evidence="1 2">
    <name type="scientific">Pontibacter toksunensis</name>
    <dbReference type="NCBI Taxonomy" id="1332631"/>
    <lineage>
        <taxon>Bacteria</taxon>
        <taxon>Pseudomonadati</taxon>
        <taxon>Bacteroidota</taxon>
        <taxon>Cytophagia</taxon>
        <taxon>Cytophagales</taxon>
        <taxon>Hymenobacteraceae</taxon>
        <taxon>Pontibacter</taxon>
    </lineage>
</organism>
<dbReference type="SUPFAM" id="SSF141571">
    <property type="entry name" value="Pentapeptide repeat-like"/>
    <property type="match status" value="1"/>
</dbReference>
<dbReference type="InterPro" id="IPR052949">
    <property type="entry name" value="PA_immunity-related"/>
</dbReference>
<comment type="caution">
    <text evidence="1">The sequence shown here is derived from an EMBL/GenBank/DDBJ whole genome shotgun (WGS) entry which is preliminary data.</text>
</comment>
<dbReference type="Pfam" id="PF13599">
    <property type="entry name" value="Pentapeptide_4"/>
    <property type="match status" value="1"/>
</dbReference>
<dbReference type="EMBL" id="JBHUOX010000005">
    <property type="protein sequence ID" value="MFD3000361.1"/>
    <property type="molecule type" value="Genomic_DNA"/>
</dbReference>
<evidence type="ECO:0000313" key="1">
    <source>
        <dbReference type="EMBL" id="MFD3000361.1"/>
    </source>
</evidence>